<evidence type="ECO:0000313" key="2">
    <source>
        <dbReference type="Proteomes" id="UP000824596"/>
    </source>
</evidence>
<protein>
    <submittedName>
        <fullName evidence="1">Uncharacterized protein</fullName>
    </submittedName>
</protein>
<evidence type="ECO:0000313" key="1">
    <source>
        <dbReference type="EMBL" id="KAH0959976.1"/>
    </source>
</evidence>
<proteinExistence type="predicted"/>
<dbReference type="RefSeq" id="XP_044717489.1">
    <property type="nucleotide sequence ID" value="XM_044867468.1"/>
</dbReference>
<sequence>MSWAIDDDYEAFKRAAHHGHALILPPPWLLHVWDVTDENPEGVWHVESNPQSLQSKARLRIVFAPFHDPEPCSLPSVLALFRLLHVPSDFTTSVLQSVCHSFGRKTDNYGCCSWFHFLFKNISLKHQNGKLPEVDNRAASAGYASSTLPQADYSWLKSSFFLRQHDDGGTVLVCFGAQPRVWQRIELFIDSGKWADAGINPYVLFDLVLDGLYFEVDETVWNMNTVFGPLEHVQWGDKSSGQ</sequence>
<accession>A0A9P8SGH2</accession>
<organism evidence="1 2">
    <name type="scientific">Hirsutella rhossiliensis</name>
    <dbReference type="NCBI Taxonomy" id="111463"/>
    <lineage>
        <taxon>Eukaryota</taxon>
        <taxon>Fungi</taxon>
        <taxon>Dikarya</taxon>
        <taxon>Ascomycota</taxon>
        <taxon>Pezizomycotina</taxon>
        <taxon>Sordariomycetes</taxon>
        <taxon>Hypocreomycetidae</taxon>
        <taxon>Hypocreales</taxon>
        <taxon>Ophiocordycipitaceae</taxon>
        <taxon>Hirsutella</taxon>
    </lineage>
</organism>
<comment type="caution">
    <text evidence="1">The sequence shown here is derived from an EMBL/GenBank/DDBJ whole genome shotgun (WGS) entry which is preliminary data.</text>
</comment>
<dbReference type="OrthoDB" id="5392974at2759"/>
<dbReference type="GeneID" id="68358126"/>
<gene>
    <name evidence="1" type="ORF">HRG_08997</name>
</gene>
<reference evidence="1" key="1">
    <citation type="submission" date="2021-09" db="EMBL/GenBank/DDBJ databases">
        <title>A high-quality genome of the endoparasitic fungus Hirsutella rhossiliensis with a comparison of Hirsutella genomes reveals transposable elements contributing to genome size variation.</title>
        <authorList>
            <person name="Lin R."/>
            <person name="Jiao Y."/>
            <person name="Sun X."/>
            <person name="Ling J."/>
            <person name="Xie B."/>
            <person name="Cheng X."/>
        </authorList>
    </citation>
    <scope>NUCLEOTIDE SEQUENCE</scope>
    <source>
        <strain evidence="1">HR02</strain>
    </source>
</reference>
<name>A0A9P8SGH2_9HYPO</name>
<keyword evidence="2" id="KW-1185">Reference proteome</keyword>
<dbReference type="AlphaFoldDB" id="A0A9P8SGH2"/>
<dbReference type="EMBL" id="JAIZPD010000011">
    <property type="protein sequence ID" value="KAH0959976.1"/>
    <property type="molecule type" value="Genomic_DNA"/>
</dbReference>
<dbReference type="Proteomes" id="UP000824596">
    <property type="component" value="Unassembled WGS sequence"/>
</dbReference>